<dbReference type="Gene3D" id="3.20.20.70">
    <property type="entry name" value="Aldolase class I"/>
    <property type="match status" value="1"/>
</dbReference>
<keyword evidence="1" id="KW-0456">Lyase</keyword>
<evidence type="ECO:0000313" key="1">
    <source>
        <dbReference type="EMBL" id="QDS98210.1"/>
    </source>
</evidence>
<dbReference type="InterPro" id="IPR002915">
    <property type="entry name" value="DeoC/FbaB/LacD_aldolase"/>
</dbReference>
<dbReference type="Proteomes" id="UP000319852">
    <property type="component" value="Chromosome"/>
</dbReference>
<organism evidence="1 2">
    <name type="scientific">Adhaeretor mobilis</name>
    <dbReference type="NCBI Taxonomy" id="1930276"/>
    <lineage>
        <taxon>Bacteria</taxon>
        <taxon>Pseudomonadati</taxon>
        <taxon>Planctomycetota</taxon>
        <taxon>Planctomycetia</taxon>
        <taxon>Pirellulales</taxon>
        <taxon>Lacipirellulaceae</taxon>
        <taxon>Adhaeretor</taxon>
    </lineage>
</organism>
<dbReference type="KEGG" id="amob:HG15A2_14830"/>
<dbReference type="EMBL" id="CP036263">
    <property type="protein sequence ID" value="QDS98210.1"/>
    <property type="molecule type" value="Genomic_DNA"/>
</dbReference>
<dbReference type="InterPro" id="IPR050456">
    <property type="entry name" value="DeoC/FbaB_aldolase"/>
</dbReference>
<dbReference type="InterPro" id="IPR013785">
    <property type="entry name" value="Aldolase_TIM"/>
</dbReference>
<dbReference type="Pfam" id="PF01791">
    <property type="entry name" value="DeoC"/>
    <property type="match status" value="1"/>
</dbReference>
<dbReference type="OrthoDB" id="5915071at2"/>
<dbReference type="GO" id="GO:0004332">
    <property type="term" value="F:fructose-bisphosphate aldolase activity"/>
    <property type="evidence" value="ECO:0007669"/>
    <property type="project" value="InterPro"/>
</dbReference>
<dbReference type="InterPro" id="IPR041720">
    <property type="entry name" value="FbaB-like"/>
</dbReference>
<protein>
    <submittedName>
        <fullName evidence="1">Putative aldolase LsrF</fullName>
        <ecNumber evidence="1">4.1.2.-</ecNumber>
    </submittedName>
</protein>
<proteinExistence type="predicted"/>
<reference evidence="1 2" key="1">
    <citation type="submission" date="2019-02" db="EMBL/GenBank/DDBJ databases">
        <title>Deep-cultivation of Planctomycetes and their phenomic and genomic characterization uncovers novel biology.</title>
        <authorList>
            <person name="Wiegand S."/>
            <person name="Jogler M."/>
            <person name="Boedeker C."/>
            <person name="Pinto D."/>
            <person name="Vollmers J."/>
            <person name="Rivas-Marin E."/>
            <person name="Kohn T."/>
            <person name="Peeters S.H."/>
            <person name="Heuer A."/>
            <person name="Rast P."/>
            <person name="Oberbeckmann S."/>
            <person name="Bunk B."/>
            <person name="Jeske O."/>
            <person name="Meyerdierks A."/>
            <person name="Storesund J.E."/>
            <person name="Kallscheuer N."/>
            <person name="Luecker S."/>
            <person name="Lage O.M."/>
            <person name="Pohl T."/>
            <person name="Merkel B.J."/>
            <person name="Hornburger P."/>
            <person name="Mueller R.-W."/>
            <person name="Bruemmer F."/>
            <person name="Labrenz M."/>
            <person name="Spormann A.M."/>
            <person name="Op den Camp H."/>
            <person name="Overmann J."/>
            <person name="Amann R."/>
            <person name="Jetten M.S.M."/>
            <person name="Mascher T."/>
            <person name="Medema M.H."/>
            <person name="Devos D.P."/>
            <person name="Kaster A.-K."/>
            <person name="Ovreas L."/>
            <person name="Rohde M."/>
            <person name="Galperin M.Y."/>
            <person name="Jogler C."/>
        </authorList>
    </citation>
    <scope>NUCLEOTIDE SEQUENCE [LARGE SCALE GENOMIC DNA]</scope>
    <source>
        <strain evidence="1 2">HG15A2</strain>
    </source>
</reference>
<dbReference type="RefSeq" id="WP_145059185.1">
    <property type="nucleotide sequence ID" value="NZ_CP036263.1"/>
</dbReference>
<dbReference type="EC" id="4.1.2.-" evidence="1"/>
<dbReference type="PANTHER" id="PTHR47916">
    <property type="entry name" value="FRUCTOSE-BISPHOSPHATE ALDOLASE CLASS 1"/>
    <property type="match status" value="1"/>
</dbReference>
<accession>A0A517MTK3</accession>
<dbReference type="SMART" id="SM01133">
    <property type="entry name" value="DeoC"/>
    <property type="match status" value="1"/>
</dbReference>
<keyword evidence="2" id="KW-1185">Reference proteome</keyword>
<evidence type="ECO:0000313" key="2">
    <source>
        <dbReference type="Proteomes" id="UP000319852"/>
    </source>
</evidence>
<dbReference type="SUPFAM" id="SSF51569">
    <property type="entry name" value="Aldolase"/>
    <property type="match status" value="1"/>
</dbReference>
<dbReference type="PIRSF" id="PIRSF038992">
    <property type="entry name" value="Aldolase_Ia"/>
    <property type="match status" value="1"/>
</dbReference>
<name>A0A517MTK3_9BACT</name>
<dbReference type="PANTHER" id="PTHR47916:SF1">
    <property type="entry name" value="3-HYDROXY-5-PHOSPHONOOXYPENTANE-2,4-DIONE THIOLASE"/>
    <property type="match status" value="1"/>
</dbReference>
<gene>
    <name evidence="1" type="primary">lsrF_2</name>
    <name evidence="1" type="ORF">HG15A2_14830</name>
</gene>
<dbReference type="AlphaFoldDB" id="A0A517MTK3"/>
<sequence length="278" mass="30388">MTKTYRLNRLFHPQSNRCLDVAIDHGFFNQPGFLRGIEDMRKVIPTLVEAAPDAIQLTIGQARHLQSMPGRQKPSLVMRTDTANIYGSELPDCRYSEIVANAALQAVQLDAVCVCVNLFLIPGAPDVNHQCVANINQLKVECDHYAMPMMVEPLVFRPNHEAGGYMVDGDETKITHLVRQAVELGADIIKADPTDDVSVYHKVVEAAGGIPVLVRGGGKVSDKEILERTQGLLEQGVSGIVYGRNVIQHENPAGITKALMALLHEEASVEEAFACLQA</sequence>